<evidence type="ECO:0000256" key="3">
    <source>
        <dbReference type="ARBA" id="ARBA00022525"/>
    </source>
</evidence>
<dbReference type="PRINTS" id="PR00453">
    <property type="entry name" value="VWFADOMAIN"/>
</dbReference>
<keyword evidence="5 10" id="KW-0732">Signal</keyword>
<dbReference type="SUPFAM" id="SSF53300">
    <property type="entry name" value="vWA-like"/>
    <property type="match status" value="1"/>
</dbReference>
<feature type="domain" description="VWFA" evidence="11">
    <location>
        <begin position="387"/>
        <end position="573"/>
    </location>
</feature>
<dbReference type="InterPro" id="IPR052065">
    <property type="entry name" value="Compl_asym_regulator"/>
</dbReference>
<dbReference type="Proteomes" id="UP001163046">
    <property type="component" value="Unassembled WGS sequence"/>
</dbReference>
<proteinExistence type="predicted"/>
<accession>A0A9W9YS27</accession>
<dbReference type="SUPFAM" id="SSF82895">
    <property type="entry name" value="TSP-1 type 1 repeat"/>
    <property type="match status" value="6"/>
</dbReference>
<comment type="caution">
    <text evidence="12">The sequence shown here is derived from an EMBL/GenBank/DDBJ whole genome shotgun (WGS) entry which is preliminary data.</text>
</comment>
<dbReference type="Gene3D" id="2.20.100.10">
    <property type="entry name" value="Thrombospondin type-1 (TSP1) repeat"/>
    <property type="match status" value="6"/>
</dbReference>
<evidence type="ECO:0000256" key="9">
    <source>
        <dbReference type="ARBA" id="ARBA00023157"/>
    </source>
</evidence>
<dbReference type="SMART" id="SM00327">
    <property type="entry name" value="VWA"/>
    <property type="match status" value="1"/>
</dbReference>
<evidence type="ECO:0000256" key="7">
    <source>
        <dbReference type="ARBA" id="ARBA00022989"/>
    </source>
</evidence>
<dbReference type="EMBL" id="MU827304">
    <property type="protein sequence ID" value="KAJ7365215.1"/>
    <property type="molecule type" value="Genomic_DNA"/>
</dbReference>
<evidence type="ECO:0000259" key="11">
    <source>
        <dbReference type="PROSITE" id="PS50234"/>
    </source>
</evidence>
<evidence type="ECO:0000313" key="13">
    <source>
        <dbReference type="Proteomes" id="UP001163046"/>
    </source>
</evidence>
<name>A0A9W9YS27_9CNID</name>
<keyword evidence="9" id="KW-1015">Disulfide bond</keyword>
<dbReference type="Pfam" id="PF00090">
    <property type="entry name" value="TSP_1"/>
    <property type="match status" value="6"/>
</dbReference>
<feature type="signal peptide" evidence="10">
    <location>
        <begin position="1"/>
        <end position="25"/>
    </location>
</feature>
<dbReference type="InterPro" id="IPR036465">
    <property type="entry name" value="vWFA_dom_sf"/>
</dbReference>
<dbReference type="PROSITE" id="PS50234">
    <property type="entry name" value="VWFA"/>
    <property type="match status" value="1"/>
</dbReference>
<dbReference type="SMART" id="SM00209">
    <property type="entry name" value="TSP1"/>
    <property type="match status" value="6"/>
</dbReference>
<organism evidence="12 13">
    <name type="scientific">Desmophyllum pertusum</name>
    <dbReference type="NCBI Taxonomy" id="174260"/>
    <lineage>
        <taxon>Eukaryota</taxon>
        <taxon>Metazoa</taxon>
        <taxon>Cnidaria</taxon>
        <taxon>Anthozoa</taxon>
        <taxon>Hexacorallia</taxon>
        <taxon>Scleractinia</taxon>
        <taxon>Caryophylliina</taxon>
        <taxon>Caryophylliidae</taxon>
        <taxon>Desmophyllum</taxon>
    </lineage>
</organism>
<keyword evidence="8" id="KW-0472">Membrane</keyword>
<comment type="subcellular location">
    <subcellularLocation>
        <location evidence="1">Membrane</location>
        <topology evidence="1">Single-pass membrane protein</topology>
    </subcellularLocation>
    <subcellularLocation>
        <location evidence="2">Secreted</location>
    </subcellularLocation>
</comment>
<sequence length="575" mass="61925">MGVRYYFTVFIIFVLAVNVTSKVSAVDGGYSHWSKFSECNASCGGGLKIRKRSCNTPEPSNGGKDCSVVGPALESEACNSFPCPIDGNYTGWTGWSDCSATCGGGSQIRTRNCTNPPPQYGGKNCEGLGSASQKQECNPDHCPIDGNYTEWTVWSDCSATCGGGFQIRSRNCTNPPPKYGGKRCDELGPADQTQDCNTDPCPIDGNYTEWSGWSDCSATCGGGFQIRSRTCTNPPPQYDGKNCEGLGPADQSQDCNTDPCAIDGNYTGWTGWSDCSATCGGGFQIRSRNCSSPPPQNGGTNCEGLGPADQTQDCNTDPCPIDGNYTEWSDWSECTLTCGRGFMTRARRCTNPPPQHGGKDCVELGPTNVTQECNTDACPPPCSAGLDIGIVLDKSKSVGNGNLKKVIAALVELVDKFDPGPDRDHFGLVTFNREAFTAFTFADEKLYSKDKLKKRFGEIPLTLGYQTRTDLAMKVARDTLFSPSGGDRPDKPNVMIMMTDGKPTKQPRSQNFTMFADEFHKELVVELYTVAVGIGSGINRDTLYEIAGDNGNVMTVESFDQLASELGEIKDKVCD</sequence>
<keyword evidence="6" id="KW-0677">Repeat</keyword>
<dbReference type="FunFam" id="2.20.100.10:FF:000007">
    <property type="entry name" value="Thrombospondin 1"/>
    <property type="match status" value="5"/>
</dbReference>
<evidence type="ECO:0000256" key="8">
    <source>
        <dbReference type="ARBA" id="ARBA00023136"/>
    </source>
</evidence>
<evidence type="ECO:0000256" key="1">
    <source>
        <dbReference type="ARBA" id="ARBA00004167"/>
    </source>
</evidence>
<feature type="chain" id="PRO_5040975198" description="VWFA domain-containing protein" evidence="10">
    <location>
        <begin position="26"/>
        <end position="575"/>
    </location>
</feature>
<keyword evidence="3" id="KW-0964">Secreted</keyword>
<keyword evidence="7" id="KW-1133">Transmembrane helix</keyword>
<keyword evidence="4" id="KW-0812">Transmembrane</keyword>
<keyword evidence="13" id="KW-1185">Reference proteome</keyword>
<dbReference type="Pfam" id="PF00092">
    <property type="entry name" value="VWA"/>
    <property type="match status" value="1"/>
</dbReference>
<evidence type="ECO:0000313" key="12">
    <source>
        <dbReference type="EMBL" id="KAJ7365215.1"/>
    </source>
</evidence>
<evidence type="ECO:0000256" key="4">
    <source>
        <dbReference type="ARBA" id="ARBA00022692"/>
    </source>
</evidence>
<evidence type="ECO:0000256" key="5">
    <source>
        <dbReference type="ARBA" id="ARBA00022729"/>
    </source>
</evidence>
<dbReference type="Gene3D" id="3.40.50.410">
    <property type="entry name" value="von Willebrand factor, type A domain"/>
    <property type="match status" value="1"/>
</dbReference>
<evidence type="ECO:0000256" key="6">
    <source>
        <dbReference type="ARBA" id="ARBA00022737"/>
    </source>
</evidence>
<dbReference type="PROSITE" id="PS50092">
    <property type="entry name" value="TSP1"/>
    <property type="match status" value="6"/>
</dbReference>
<dbReference type="PANTHER" id="PTHR22906">
    <property type="entry name" value="PROPERDIN"/>
    <property type="match status" value="1"/>
</dbReference>
<dbReference type="CDD" id="cd01450">
    <property type="entry name" value="vWFA_subfamily_ECM"/>
    <property type="match status" value="1"/>
</dbReference>
<dbReference type="PANTHER" id="PTHR22906:SF43">
    <property type="entry name" value="PROPERDIN"/>
    <property type="match status" value="1"/>
</dbReference>
<dbReference type="AlphaFoldDB" id="A0A9W9YS27"/>
<dbReference type="InterPro" id="IPR000884">
    <property type="entry name" value="TSP1_rpt"/>
</dbReference>
<evidence type="ECO:0000256" key="2">
    <source>
        <dbReference type="ARBA" id="ARBA00004613"/>
    </source>
</evidence>
<dbReference type="InterPro" id="IPR036383">
    <property type="entry name" value="TSP1_rpt_sf"/>
</dbReference>
<dbReference type="GO" id="GO:0016020">
    <property type="term" value="C:membrane"/>
    <property type="evidence" value="ECO:0007669"/>
    <property type="project" value="UniProtKB-SubCell"/>
</dbReference>
<dbReference type="FunFam" id="2.20.100.10:FF:000001">
    <property type="entry name" value="semaphorin-5A isoform X1"/>
    <property type="match status" value="1"/>
</dbReference>
<reference evidence="12" key="1">
    <citation type="submission" date="2023-01" db="EMBL/GenBank/DDBJ databases">
        <title>Genome assembly of the deep-sea coral Lophelia pertusa.</title>
        <authorList>
            <person name="Herrera S."/>
            <person name="Cordes E."/>
        </authorList>
    </citation>
    <scope>NUCLEOTIDE SEQUENCE</scope>
    <source>
        <strain evidence="12">USNM1676648</strain>
        <tissue evidence="12">Polyp</tissue>
    </source>
</reference>
<protein>
    <recommendedName>
        <fullName evidence="11">VWFA domain-containing protein</fullName>
    </recommendedName>
</protein>
<gene>
    <name evidence="12" type="ORF">OS493_007867</name>
</gene>
<evidence type="ECO:0000256" key="10">
    <source>
        <dbReference type="SAM" id="SignalP"/>
    </source>
</evidence>
<dbReference type="InterPro" id="IPR002035">
    <property type="entry name" value="VWF_A"/>
</dbReference>
<dbReference type="OrthoDB" id="446173at2759"/>